<evidence type="ECO:0000313" key="3">
    <source>
        <dbReference type="Proteomes" id="UP000601710"/>
    </source>
</evidence>
<feature type="chain" id="PRO_5026839375" evidence="1">
    <location>
        <begin position="25"/>
        <end position="89"/>
    </location>
</feature>
<reference evidence="2" key="1">
    <citation type="submission" date="2020-06" db="EMBL/GenBank/DDBJ databases">
        <authorList>
            <person name="Camacho E."/>
            <person name="Gonzalez-de la Fuente S."/>
            <person name="Rastrojo A."/>
            <person name="Peiro-Pastor R."/>
            <person name="Solana JC."/>
            <person name="Tabera L."/>
            <person name="Gamarro F."/>
            <person name="Carrasco-Ramiro F."/>
            <person name="Requena JM."/>
            <person name="Aguado B."/>
        </authorList>
    </citation>
    <scope>NUCLEOTIDE SEQUENCE</scope>
</reference>
<evidence type="ECO:0000256" key="1">
    <source>
        <dbReference type="SAM" id="SignalP"/>
    </source>
</evidence>
<dbReference type="SUPFAM" id="SSF57184">
    <property type="entry name" value="Growth factor receptor domain"/>
    <property type="match status" value="1"/>
</dbReference>
<accession>A0A6J8F4G9</accession>
<evidence type="ECO:0000313" key="2">
    <source>
        <dbReference type="EMBL" id="CAC5427896.1"/>
    </source>
</evidence>
<dbReference type="VEuPathDB" id="TriTrypDB:LDHU3_09.1290"/>
<dbReference type="EMBL" id="LR812629">
    <property type="protein sequence ID" value="CAC5427896.1"/>
    <property type="molecule type" value="Genomic_DNA"/>
</dbReference>
<proteinExistence type="predicted"/>
<sequence>MASTLNKFLLVLVALVVLATHAAAQSPPCSIKQCSECVAGSTTQCAICNPGYRLNAKGQCVTNVNAAAAPHVAVTAVAAVVTAVVAYTL</sequence>
<gene>
    <name evidence="2" type="ORF">LDHU3_09.1290</name>
</gene>
<dbReference type="InterPro" id="IPR009030">
    <property type="entry name" value="Growth_fac_rcpt_cys_sf"/>
</dbReference>
<feature type="signal peptide" evidence="1">
    <location>
        <begin position="1"/>
        <end position="24"/>
    </location>
</feature>
<dbReference type="AlphaFoldDB" id="A0A6J8F4G9"/>
<dbReference type="VEuPathDB" id="TriTrypDB:LdCL_090016800"/>
<dbReference type="Proteomes" id="UP000601710">
    <property type="component" value="Chromosome 9"/>
</dbReference>
<name>A0A6J8F4G9_LEIDO</name>
<organism evidence="2 3">
    <name type="scientific">Leishmania donovani</name>
    <dbReference type="NCBI Taxonomy" id="5661"/>
    <lineage>
        <taxon>Eukaryota</taxon>
        <taxon>Discoba</taxon>
        <taxon>Euglenozoa</taxon>
        <taxon>Kinetoplastea</taxon>
        <taxon>Metakinetoplastina</taxon>
        <taxon>Trypanosomatida</taxon>
        <taxon>Trypanosomatidae</taxon>
        <taxon>Leishmaniinae</taxon>
        <taxon>Leishmania</taxon>
    </lineage>
</organism>
<dbReference type="Gene3D" id="2.10.220.10">
    <property type="entry name" value="Hormone Receptor, Insulin-like Growth Factor Receptor 1, Chain A, domain 2"/>
    <property type="match status" value="1"/>
</dbReference>
<protein>
    <submittedName>
        <fullName evidence="2">Hypothetical_protein</fullName>
    </submittedName>
</protein>
<keyword evidence="1" id="KW-0732">Signal</keyword>